<dbReference type="PANTHER" id="PTHR46363:SF1">
    <property type="entry name" value="DEOXYRIBONUCLEASE TATDN2-RELATED"/>
    <property type="match status" value="1"/>
</dbReference>
<dbReference type="AlphaFoldDB" id="A0AAV4CFT6"/>
<sequence length="381" mass="41873">MTFESTRVMTSSVTHNLLITKGKGPKRVVTRGAPVSGTCTAGQKKVTQCTIGGCTFEGDFHKSHFVKVHLSSVLAPYETEAQSASLFLNRERSQALDRLRTLLACDTLQGLVDLAFQGVDLTRSVFPPQLLTSMREFSRYMGWETPVLIATGWKDDCLHCCYFGEHWYPGSAVRLSGGVAVFCDPCSYPKSLLRTVNVPGFAAAIGVHPRHVPGWSAAHKEAFKILMRSPNTKALGEIGLDLTARGVKKQEEILQYLLRGFADPSRPLFFEEHQKQGLRAVPVDRLLLETDSPNLPTVGRGVGNTPHHVGDVAMLVSQVRQQPVLDVIELVNANLKRLFRLQAALRRAGWGNGHQRGGIQTCYGFSSTRPSTTLTHHSCLA</sequence>
<dbReference type="SUPFAM" id="SSF51556">
    <property type="entry name" value="Metallo-dependent hydrolases"/>
    <property type="match status" value="1"/>
</dbReference>
<dbReference type="InterPro" id="IPR032466">
    <property type="entry name" value="Metal_Hydrolase"/>
</dbReference>
<dbReference type="Proteomes" id="UP000735302">
    <property type="component" value="Unassembled WGS sequence"/>
</dbReference>
<dbReference type="InterPro" id="IPR001130">
    <property type="entry name" value="TatD-like"/>
</dbReference>
<reference evidence="2 3" key="1">
    <citation type="journal article" date="2021" name="Elife">
        <title>Chloroplast acquisition without the gene transfer in kleptoplastic sea slugs, Plakobranchus ocellatus.</title>
        <authorList>
            <person name="Maeda T."/>
            <person name="Takahashi S."/>
            <person name="Yoshida T."/>
            <person name="Shimamura S."/>
            <person name="Takaki Y."/>
            <person name="Nagai Y."/>
            <person name="Toyoda A."/>
            <person name="Suzuki Y."/>
            <person name="Arimoto A."/>
            <person name="Ishii H."/>
            <person name="Satoh N."/>
            <person name="Nishiyama T."/>
            <person name="Hasebe M."/>
            <person name="Maruyama T."/>
            <person name="Minagawa J."/>
            <person name="Obokata J."/>
            <person name="Shigenobu S."/>
        </authorList>
    </citation>
    <scope>NUCLEOTIDE SEQUENCE [LARGE SCALE GENOMIC DNA]</scope>
</reference>
<dbReference type="Gene3D" id="3.20.20.140">
    <property type="entry name" value="Metal-dependent hydrolases"/>
    <property type="match status" value="2"/>
</dbReference>
<keyword evidence="3" id="KW-1185">Reference proteome</keyword>
<comment type="caution">
    <text evidence="2">The sequence shown here is derived from an EMBL/GenBank/DDBJ whole genome shotgun (WGS) entry which is preliminary data.</text>
</comment>
<evidence type="ECO:0000313" key="2">
    <source>
        <dbReference type="EMBL" id="GFO30241.1"/>
    </source>
</evidence>
<dbReference type="EMBL" id="BLXT01006232">
    <property type="protein sequence ID" value="GFO30241.1"/>
    <property type="molecule type" value="Genomic_DNA"/>
</dbReference>
<protein>
    <submittedName>
        <fullName evidence="2">Tatd family mg-dependent DNAse</fullName>
    </submittedName>
</protein>
<dbReference type="GO" id="GO:0016788">
    <property type="term" value="F:hydrolase activity, acting on ester bonds"/>
    <property type="evidence" value="ECO:0007669"/>
    <property type="project" value="InterPro"/>
</dbReference>
<name>A0AAV4CFT6_9GAST</name>
<gene>
    <name evidence="2" type="ORF">PoB_005674600</name>
</gene>
<dbReference type="Pfam" id="PF01026">
    <property type="entry name" value="TatD_DNase"/>
    <property type="match status" value="2"/>
</dbReference>
<proteinExistence type="inferred from homology"/>
<comment type="similarity">
    <text evidence="1">Belongs to the metallo-dependent hydrolases superfamily. TatD-type hydrolase family.</text>
</comment>
<accession>A0AAV4CFT6</accession>
<organism evidence="2 3">
    <name type="scientific">Plakobranchus ocellatus</name>
    <dbReference type="NCBI Taxonomy" id="259542"/>
    <lineage>
        <taxon>Eukaryota</taxon>
        <taxon>Metazoa</taxon>
        <taxon>Spiralia</taxon>
        <taxon>Lophotrochozoa</taxon>
        <taxon>Mollusca</taxon>
        <taxon>Gastropoda</taxon>
        <taxon>Heterobranchia</taxon>
        <taxon>Euthyneura</taxon>
        <taxon>Panpulmonata</taxon>
        <taxon>Sacoglossa</taxon>
        <taxon>Placobranchoidea</taxon>
        <taxon>Plakobranchidae</taxon>
        <taxon>Plakobranchus</taxon>
    </lineage>
</organism>
<evidence type="ECO:0000313" key="3">
    <source>
        <dbReference type="Proteomes" id="UP000735302"/>
    </source>
</evidence>
<dbReference type="PANTHER" id="PTHR46363">
    <property type="entry name" value="DEOXYRIBONUCLEASE TATDN2-RELATED"/>
    <property type="match status" value="1"/>
</dbReference>
<evidence type="ECO:0000256" key="1">
    <source>
        <dbReference type="ARBA" id="ARBA00009275"/>
    </source>
</evidence>